<dbReference type="PANTHER" id="PTHR10996:SF283">
    <property type="entry name" value="GLYOXYLATE_HYDROXYPYRUVATE REDUCTASE B"/>
    <property type="match status" value="1"/>
</dbReference>
<evidence type="ECO:0000313" key="6">
    <source>
        <dbReference type="EMBL" id="GGP13912.1"/>
    </source>
</evidence>
<evidence type="ECO:0000256" key="1">
    <source>
        <dbReference type="ARBA" id="ARBA00005854"/>
    </source>
</evidence>
<gene>
    <name evidence="6" type="ORF">GCM10011346_35790</name>
</gene>
<keyword evidence="7" id="KW-1185">Reference proteome</keyword>
<keyword evidence="2 3" id="KW-0560">Oxidoreductase</keyword>
<name>A0ABQ2NZ56_9BACI</name>
<feature type="domain" description="D-isomer specific 2-hydroxyacid dehydrogenase NAD-binding" evidence="5">
    <location>
        <begin position="114"/>
        <end position="292"/>
    </location>
</feature>
<dbReference type="PANTHER" id="PTHR10996">
    <property type="entry name" value="2-HYDROXYACID DEHYDROGENASE-RELATED"/>
    <property type="match status" value="1"/>
</dbReference>
<comment type="caution">
    <text evidence="6">The sequence shown here is derived from an EMBL/GenBank/DDBJ whole genome shotgun (WGS) entry which is preliminary data.</text>
</comment>
<dbReference type="EMBL" id="BMLW01000011">
    <property type="protein sequence ID" value="GGP13912.1"/>
    <property type="molecule type" value="Genomic_DNA"/>
</dbReference>
<dbReference type="CDD" id="cd05301">
    <property type="entry name" value="GDH"/>
    <property type="match status" value="1"/>
</dbReference>
<dbReference type="Pfam" id="PF00389">
    <property type="entry name" value="2-Hacid_dh"/>
    <property type="match status" value="1"/>
</dbReference>
<evidence type="ECO:0000256" key="3">
    <source>
        <dbReference type="RuleBase" id="RU003719"/>
    </source>
</evidence>
<dbReference type="SUPFAM" id="SSF51735">
    <property type="entry name" value="NAD(P)-binding Rossmann-fold domains"/>
    <property type="match status" value="1"/>
</dbReference>
<dbReference type="InterPro" id="IPR029752">
    <property type="entry name" value="D-isomer_DH_CS1"/>
</dbReference>
<dbReference type="InterPro" id="IPR050223">
    <property type="entry name" value="D-isomer_2-hydroxyacid_DH"/>
</dbReference>
<organism evidence="6 7">
    <name type="scientific">Oceanobacillus neutriphilus</name>
    <dbReference type="NCBI Taxonomy" id="531815"/>
    <lineage>
        <taxon>Bacteria</taxon>
        <taxon>Bacillati</taxon>
        <taxon>Bacillota</taxon>
        <taxon>Bacilli</taxon>
        <taxon>Bacillales</taxon>
        <taxon>Bacillaceae</taxon>
        <taxon>Oceanobacillus</taxon>
    </lineage>
</organism>
<evidence type="ECO:0000259" key="4">
    <source>
        <dbReference type="Pfam" id="PF00389"/>
    </source>
</evidence>
<dbReference type="SUPFAM" id="SSF52283">
    <property type="entry name" value="Formate/glycerate dehydrogenase catalytic domain-like"/>
    <property type="match status" value="1"/>
</dbReference>
<evidence type="ECO:0000259" key="5">
    <source>
        <dbReference type="Pfam" id="PF02826"/>
    </source>
</evidence>
<dbReference type="Gene3D" id="3.40.50.720">
    <property type="entry name" value="NAD(P)-binding Rossmann-like Domain"/>
    <property type="match status" value="2"/>
</dbReference>
<dbReference type="Proteomes" id="UP000641206">
    <property type="component" value="Unassembled WGS sequence"/>
</dbReference>
<comment type="similarity">
    <text evidence="1 3">Belongs to the D-isomer specific 2-hydroxyacid dehydrogenase family.</text>
</comment>
<proteinExistence type="inferred from homology"/>
<dbReference type="PROSITE" id="PS00671">
    <property type="entry name" value="D_2_HYDROXYACID_DH_3"/>
    <property type="match status" value="1"/>
</dbReference>
<evidence type="ECO:0000256" key="2">
    <source>
        <dbReference type="ARBA" id="ARBA00023002"/>
    </source>
</evidence>
<feature type="domain" description="D-isomer specific 2-hydroxyacid dehydrogenase catalytic" evidence="4">
    <location>
        <begin position="10"/>
        <end position="323"/>
    </location>
</feature>
<dbReference type="InterPro" id="IPR029753">
    <property type="entry name" value="D-isomer_DH_CS"/>
</dbReference>
<dbReference type="Pfam" id="PF02826">
    <property type="entry name" value="2-Hacid_dh_C"/>
    <property type="match status" value="1"/>
</dbReference>
<reference evidence="7" key="1">
    <citation type="journal article" date="2019" name="Int. J. Syst. Evol. Microbiol.">
        <title>The Global Catalogue of Microorganisms (GCM) 10K type strain sequencing project: providing services to taxonomists for standard genome sequencing and annotation.</title>
        <authorList>
            <consortium name="The Broad Institute Genomics Platform"/>
            <consortium name="The Broad Institute Genome Sequencing Center for Infectious Disease"/>
            <person name="Wu L."/>
            <person name="Ma J."/>
        </authorList>
    </citation>
    <scope>NUCLEOTIDE SEQUENCE [LARGE SCALE GENOMIC DNA]</scope>
    <source>
        <strain evidence="7">CGMCC 1.7693</strain>
    </source>
</reference>
<accession>A0ABQ2NZ56</accession>
<dbReference type="InterPro" id="IPR006140">
    <property type="entry name" value="D-isomer_DH_NAD-bd"/>
</dbReference>
<dbReference type="InterPro" id="IPR036291">
    <property type="entry name" value="NAD(P)-bd_dom_sf"/>
</dbReference>
<dbReference type="PROSITE" id="PS00065">
    <property type="entry name" value="D_2_HYDROXYACID_DH_1"/>
    <property type="match status" value="1"/>
</dbReference>
<protein>
    <submittedName>
        <fullName evidence="6">D-glycerate dehydrogenase</fullName>
    </submittedName>
</protein>
<evidence type="ECO:0000313" key="7">
    <source>
        <dbReference type="Proteomes" id="UP000641206"/>
    </source>
</evidence>
<dbReference type="InterPro" id="IPR006139">
    <property type="entry name" value="D-isomer_2_OHA_DH_cat_dom"/>
</dbReference>
<sequence length="324" mass="35982">MSSMSKPKVYITRRIDEKYLQAYQDELEIRMWEKEGGPVPRETLFKEIADADALFAVLSDSVDEELLSKAPNLKVVANMAVGYDNIDVEACKKHQVVVTNTPDVLSETTADLGFSLIMATARRIVEADEWVKQDKWQSWAPFFFAGTDIYGKTLGIVGMGRIGEAVARRAAGFDMNIQYHNRSRKKDAEERLNAKYVSFDELLETSDFIVTVVPHTKETDKLFNQTAFKKMKSSAIFVNISRGKVVDEEALAEALKSGEIQAAGLDVFDEEPIRADHPLVGLKNTVCVPHIGSASVETRTKMAQLCLDNIQAVVSGKEAITPVS</sequence>